<dbReference type="Gene3D" id="1.10.238.10">
    <property type="entry name" value="EF-hand"/>
    <property type="match status" value="2"/>
</dbReference>
<proteinExistence type="predicted"/>
<dbReference type="Pfam" id="PF13499">
    <property type="entry name" value="EF-hand_7"/>
    <property type="match status" value="1"/>
</dbReference>
<reference evidence="4 5" key="1">
    <citation type="submission" date="2015-10" db="EMBL/GenBank/DDBJ databases">
        <title>Draft genome sequence of Streptomyces cellostaticus DSM 40189, type strain for the species Streptomyces cellostaticus.</title>
        <authorList>
            <person name="Ruckert C."/>
            <person name="Winkler A."/>
            <person name="Kalinowski J."/>
            <person name="Kampfer P."/>
            <person name="Glaeser S."/>
        </authorList>
    </citation>
    <scope>NUCLEOTIDE SEQUENCE [LARGE SCALE GENOMIC DNA]</scope>
    <source>
        <strain evidence="4 5">DSM 40189</strain>
    </source>
</reference>
<feature type="domain" description="EF-hand" evidence="3">
    <location>
        <begin position="49"/>
        <end position="84"/>
    </location>
</feature>
<evidence type="ECO:0000259" key="3">
    <source>
        <dbReference type="PROSITE" id="PS50222"/>
    </source>
</evidence>
<accession>A0A101NAS7</accession>
<dbReference type="OrthoDB" id="7356823at2"/>
<dbReference type="Proteomes" id="UP000054241">
    <property type="component" value="Unassembled WGS sequence"/>
</dbReference>
<sequence length="176" mass="18344">MDQTTAQRLVFGMLDADGDGVVSRDEYMARTRNVALATGRREDDPLVVTARTLGAQAWASMDADGDGGMTFDEYAAWAGAEAFDTVCAPVLGALFDLADIDGNGALELSEFTALRTALNNPVINAEAAFAALDSDGDGRISRDDYIASIRAHVTGESSPMGEALYSTGAVKALGGV</sequence>
<dbReference type="STRING" id="67285.AQI88_39460"/>
<evidence type="ECO:0000313" key="4">
    <source>
        <dbReference type="EMBL" id="KUM89741.1"/>
    </source>
</evidence>
<evidence type="ECO:0000256" key="1">
    <source>
        <dbReference type="ARBA" id="ARBA00022723"/>
    </source>
</evidence>
<dbReference type="SUPFAM" id="SSF47473">
    <property type="entry name" value="EF-hand"/>
    <property type="match status" value="1"/>
</dbReference>
<dbReference type="Pfam" id="PF13202">
    <property type="entry name" value="EF-hand_5"/>
    <property type="match status" value="1"/>
</dbReference>
<keyword evidence="5" id="KW-1185">Reference proteome</keyword>
<dbReference type="InterPro" id="IPR018247">
    <property type="entry name" value="EF_Hand_1_Ca_BS"/>
</dbReference>
<dbReference type="SMART" id="SM00054">
    <property type="entry name" value="EFh"/>
    <property type="match status" value="4"/>
</dbReference>
<protein>
    <submittedName>
        <fullName evidence="4">Calcium-binding protein</fullName>
    </submittedName>
</protein>
<comment type="caution">
    <text evidence="4">The sequence shown here is derived from an EMBL/GenBank/DDBJ whole genome shotgun (WGS) entry which is preliminary data.</text>
</comment>
<evidence type="ECO:0000313" key="5">
    <source>
        <dbReference type="Proteomes" id="UP000054241"/>
    </source>
</evidence>
<evidence type="ECO:0000256" key="2">
    <source>
        <dbReference type="ARBA" id="ARBA00022737"/>
    </source>
</evidence>
<organism evidence="4 5">
    <name type="scientific">Streptomyces cellostaticus</name>
    <dbReference type="NCBI Taxonomy" id="67285"/>
    <lineage>
        <taxon>Bacteria</taxon>
        <taxon>Bacillati</taxon>
        <taxon>Actinomycetota</taxon>
        <taxon>Actinomycetes</taxon>
        <taxon>Kitasatosporales</taxon>
        <taxon>Streptomycetaceae</taxon>
        <taxon>Streptomyces</taxon>
    </lineage>
</organism>
<name>A0A101NAS7_9ACTN</name>
<keyword evidence="2" id="KW-0677">Repeat</keyword>
<dbReference type="GO" id="GO:0005509">
    <property type="term" value="F:calcium ion binding"/>
    <property type="evidence" value="ECO:0007669"/>
    <property type="project" value="InterPro"/>
</dbReference>
<gene>
    <name evidence="4" type="ORF">AQI88_39460</name>
</gene>
<dbReference type="InterPro" id="IPR011992">
    <property type="entry name" value="EF-hand-dom_pair"/>
</dbReference>
<dbReference type="PANTHER" id="PTHR10827:SF98">
    <property type="entry name" value="45 KDA CALCIUM-BINDING PROTEIN"/>
    <property type="match status" value="1"/>
</dbReference>
<dbReference type="PANTHER" id="PTHR10827">
    <property type="entry name" value="RETICULOCALBIN"/>
    <property type="match status" value="1"/>
</dbReference>
<dbReference type="AlphaFoldDB" id="A0A101NAS7"/>
<dbReference type="PROSITE" id="PS50222">
    <property type="entry name" value="EF_HAND_2"/>
    <property type="match status" value="2"/>
</dbReference>
<keyword evidence="1" id="KW-0479">Metal-binding</keyword>
<dbReference type="RefSeq" id="WP_067009978.1">
    <property type="nucleotide sequence ID" value="NZ_BNDU01000008.1"/>
</dbReference>
<feature type="domain" description="EF-hand" evidence="3">
    <location>
        <begin position="120"/>
        <end position="155"/>
    </location>
</feature>
<dbReference type="EMBL" id="LMWL01000090">
    <property type="protein sequence ID" value="KUM89741.1"/>
    <property type="molecule type" value="Genomic_DNA"/>
</dbReference>
<dbReference type="InterPro" id="IPR002048">
    <property type="entry name" value="EF_hand_dom"/>
</dbReference>
<dbReference type="PROSITE" id="PS00018">
    <property type="entry name" value="EF_HAND_1"/>
    <property type="match status" value="2"/>
</dbReference>